<dbReference type="RefSeq" id="WP_085515165.1">
    <property type="nucleotide sequence ID" value="NZ_FXAW01000001.1"/>
</dbReference>
<dbReference type="EMBL" id="FXAW01000001">
    <property type="protein sequence ID" value="SMG08493.1"/>
    <property type="molecule type" value="Genomic_DNA"/>
</dbReference>
<keyword evidence="1" id="KW-0732">Signal</keyword>
<name>A0A1X7I2C1_9BACT</name>
<proteinExistence type="predicted"/>
<accession>A0A1X7I2C1</accession>
<dbReference type="NCBIfam" id="TIGR04131">
    <property type="entry name" value="Bac_Flav_CTERM"/>
    <property type="match status" value="1"/>
</dbReference>
<evidence type="ECO:0000256" key="1">
    <source>
        <dbReference type="SAM" id="SignalP"/>
    </source>
</evidence>
<dbReference type="STRING" id="1028.SAMN05661096_00140"/>
<sequence>MKNFIIIIGLVLLGFNTAFAAQDPDKKPTKFRIVAINASDDSIVSASNIITLFQPFSLELPTAFTPNGDGLNDEFGAVAEGVKEYRLVIYNRFGDIVFTSTDINMKWDGTVQNESAPSGGYVYQVYAKGHEGHGVDKSGKVMLIK</sequence>
<dbReference type="Proteomes" id="UP000193804">
    <property type="component" value="Unassembled WGS sequence"/>
</dbReference>
<protein>
    <submittedName>
        <fullName evidence="2">Gliding motility-associated C-terminal domain-containing protein</fullName>
    </submittedName>
</protein>
<evidence type="ECO:0000313" key="3">
    <source>
        <dbReference type="Proteomes" id="UP000193804"/>
    </source>
</evidence>
<dbReference type="InterPro" id="IPR026341">
    <property type="entry name" value="T9SS_type_B"/>
</dbReference>
<evidence type="ECO:0000313" key="2">
    <source>
        <dbReference type="EMBL" id="SMG08493.1"/>
    </source>
</evidence>
<organism evidence="2 3">
    <name type="scientific">Marivirga sericea</name>
    <dbReference type="NCBI Taxonomy" id="1028"/>
    <lineage>
        <taxon>Bacteria</taxon>
        <taxon>Pseudomonadati</taxon>
        <taxon>Bacteroidota</taxon>
        <taxon>Cytophagia</taxon>
        <taxon>Cytophagales</taxon>
        <taxon>Marivirgaceae</taxon>
        <taxon>Marivirga</taxon>
    </lineage>
</organism>
<feature type="chain" id="PRO_5012349483" evidence="1">
    <location>
        <begin position="21"/>
        <end position="145"/>
    </location>
</feature>
<dbReference type="OrthoDB" id="631648at2"/>
<reference evidence="3" key="1">
    <citation type="submission" date="2017-04" db="EMBL/GenBank/DDBJ databases">
        <authorList>
            <person name="Varghese N."/>
            <person name="Submissions S."/>
        </authorList>
    </citation>
    <scope>NUCLEOTIDE SEQUENCE [LARGE SCALE GENOMIC DNA]</scope>
    <source>
        <strain evidence="3">DSM 4125</strain>
    </source>
</reference>
<dbReference type="AlphaFoldDB" id="A0A1X7I2C1"/>
<gene>
    <name evidence="2" type="ORF">SAMN05661096_00140</name>
</gene>
<dbReference type="Pfam" id="PF13585">
    <property type="entry name" value="CHU_C"/>
    <property type="match status" value="1"/>
</dbReference>
<feature type="signal peptide" evidence="1">
    <location>
        <begin position="1"/>
        <end position="20"/>
    </location>
</feature>
<keyword evidence="3" id="KW-1185">Reference proteome</keyword>